<reference evidence="3 4" key="1">
    <citation type="journal article" date="2021" name="bioRxiv">
        <title>Unique metabolic strategies in Hadean analogues reveal hints for primordial physiology.</title>
        <authorList>
            <person name="Nobu M.K."/>
            <person name="Nakai R."/>
            <person name="Tamazawa S."/>
            <person name="Mori H."/>
            <person name="Toyoda A."/>
            <person name="Ijiri A."/>
            <person name="Suzuki S."/>
            <person name="Kurokawa K."/>
            <person name="Kamagata Y."/>
            <person name="Tamaki H."/>
        </authorList>
    </citation>
    <scope>NUCLEOTIDE SEQUENCE [LARGE SCALE GENOMIC DNA]</scope>
    <source>
        <strain evidence="3">BS525</strain>
    </source>
</reference>
<keyword evidence="1" id="KW-0812">Transmembrane</keyword>
<protein>
    <recommendedName>
        <fullName evidence="2">Nucleoside transporter/FeoB GTPase Gate domain-containing protein</fullName>
    </recommendedName>
</protein>
<evidence type="ECO:0000313" key="3">
    <source>
        <dbReference type="EMBL" id="MBT9145255.1"/>
    </source>
</evidence>
<feature type="transmembrane region" description="Helical" evidence="1">
    <location>
        <begin position="91"/>
        <end position="114"/>
    </location>
</feature>
<dbReference type="InterPro" id="IPR011642">
    <property type="entry name" value="Gate_dom"/>
</dbReference>
<dbReference type="AlphaFoldDB" id="A0A9E2BJ53"/>
<feature type="transmembrane region" description="Helical" evidence="1">
    <location>
        <begin position="394"/>
        <end position="414"/>
    </location>
</feature>
<sequence>MKKNLKEYSNKDLLKFMIFSALGVFLFLTPVPYKEAFNIPVGIIIDYIKQILGALLIYIATGIIFLSALITTWSSLAKPKFVVENKILSDLFAVNPLYLISRIVGGIFAAMVFFKVGPEAIISGATGGVMLDLAMTLVVIALTVSYLLPFLTDFGLMEFTGVLIRRFIKPLFTCPGRSAVDLMTSWLGTSTAAVLLTKRQYDTGFYTAREAAVIMTNFSLVSVPFCFIVAATLKIEHMFTSFYLITTAVGMILAMILPRIPPLSRITDTYNPNTGKMVNEVLPEGENKFAWALGQASQRAKKQRASDVIREGNKMFASIMVNLLPIVVAWGTIALIAVEYTKIFTYIAYPMGLYLNLLGIEEAFKVAPATLVGFIDMFVPALMLAPVEVVRTKFILGVLSLVQIVYITEVGAIIMQSDVPLDLKDLAIIFIVRTLIALPLIVLFSMLIF</sequence>
<keyword evidence="1" id="KW-1133">Transmembrane helix</keyword>
<evidence type="ECO:0000313" key="4">
    <source>
        <dbReference type="Proteomes" id="UP000811545"/>
    </source>
</evidence>
<proteinExistence type="predicted"/>
<comment type="caution">
    <text evidence="3">The sequence shown here is derived from an EMBL/GenBank/DDBJ whole genome shotgun (WGS) entry which is preliminary data.</text>
</comment>
<gene>
    <name evidence="3" type="ORF">DDT42_01125</name>
</gene>
<dbReference type="Proteomes" id="UP000811545">
    <property type="component" value="Unassembled WGS sequence"/>
</dbReference>
<feature type="transmembrane region" description="Helical" evidence="1">
    <location>
        <begin position="134"/>
        <end position="157"/>
    </location>
</feature>
<evidence type="ECO:0000259" key="2">
    <source>
        <dbReference type="Pfam" id="PF07670"/>
    </source>
</evidence>
<evidence type="ECO:0000256" key="1">
    <source>
        <dbReference type="SAM" id="Phobius"/>
    </source>
</evidence>
<dbReference type="Pfam" id="PF07670">
    <property type="entry name" value="Gate"/>
    <property type="match status" value="1"/>
</dbReference>
<name>A0A9E2BJ53_PSYF1</name>
<feature type="transmembrane region" description="Helical" evidence="1">
    <location>
        <begin position="211"/>
        <end position="230"/>
    </location>
</feature>
<feature type="transmembrane region" description="Helical" evidence="1">
    <location>
        <begin position="51"/>
        <end position="70"/>
    </location>
</feature>
<feature type="transmembrane region" description="Helical" evidence="1">
    <location>
        <begin position="426"/>
        <end position="448"/>
    </location>
</feature>
<feature type="transmembrane region" description="Helical" evidence="1">
    <location>
        <begin position="178"/>
        <end position="196"/>
    </location>
</feature>
<feature type="transmembrane region" description="Helical" evidence="1">
    <location>
        <begin position="343"/>
        <end position="360"/>
    </location>
</feature>
<feature type="transmembrane region" description="Helical" evidence="1">
    <location>
        <begin position="315"/>
        <end position="336"/>
    </location>
</feature>
<keyword evidence="1" id="KW-0472">Membrane</keyword>
<feature type="transmembrane region" description="Helical" evidence="1">
    <location>
        <begin position="12"/>
        <end position="31"/>
    </location>
</feature>
<feature type="domain" description="Nucleoside transporter/FeoB GTPase Gate" evidence="2">
    <location>
        <begin position="136"/>
        <end position="234"/>
    </location>
</feature>
<organism evidence="3 4">
    <name type="scientific">Psychracetigena formicireducens</name>
    <dbReference type="NCBI Taxonomy" id="2986056"/>
    <lineage>
        <taxon>Bacteria</taxon>
        <taxon>Bacillati</taxon>
        <taxon>Candidatus Lithacetigenota</taxon>
        <taxon>Candidatus Psychracetigena</taxon>
    </lineage>
</organism>
<feature type="transmembrane region" description="Helical" evidence="1">
    <location>
        <begin position="366"/>
        <end position="387"/>
    </location>
</feature>
<feature type="transmembrane region" description="Helical" evidence="1">
    <location>
        <begin position="242"/>
        <end position="260"/>
    </location>
</feature>
<accession>A0A9E2BJ53</accession>
<dbReference type="EMBL" id="QLTW01000066">
    <property type="protein sequence ID" value="MBT9145255.1"/>
    <property type="molecule type" value="Genomic_DNA"/>
</dbReference>